<evidence type="ECO:0000256" key="1">
    <source>
        <dbReference type="SAM" id="Coils"/>
    </source>
</evidence>
<keyword evidence="3" id="KW-1185">Reference proteome</keyword>
<evidence type="ECO:0000313" key="2">
    <source>
        <dbReference type="EMBL" id="EFX81258.1"/>
    </source>
</evidence>
<keyword evidence="1" id="KW-0175">Coiled coil</keyword>
<reference evidence="2 3" key="1">
    <citation type="journal article" date="2011" name="Science">
        <title>The ecoresponsive genome of Daphnia pulex.</title>
        <authorList>
            <person name="Colbourne J.K."/>
            <person name="Pfrender M.E."/>
            <person name="Gilbert D."/>
            <person name="Thomas W.K."/>
            <person name="Tucker A."/>
            <person name="Oakley T.H."/>
            <person name="Tokishita S."/>
            <person name="Aerts A."/>
            <person name="Arnold G.J."/>
            <person name="Basu M.K."/>
            <person name="Bauer D.J."/>
            <person name="Caceres C.E."/>
            <person name="Carmel L."/>
            <person name="Casola C."/>
            <person name="Choi J.H."/>
            <person name="Detter J.C."/>
            <person name="Dong Q."/>
            <person name="Dusheyko S."/>
            <person name="Eads B.D."/>
            <person name="Frohlich T."/>
            <person name="Geiler-Samerotte K.A."/>
            <person name="Gerlach D."/>
            <person name="Hatcher P."/>
            <person name="Jogdeo S."/>
            <person name="Krijgsveld J."/>
            <person name="Kriventseva E.V."/>
            <person name="Kultz D."/>
            <person name="Laforsch C."/>
            <person name="Lindquist E."/>
            <person name="Lopez J."/>
            <person name="Manak J.R."/>
            <person name="Muller J."/>
            <person name="Pangilinan J."/>
            <person name="Patwardhan R.P."/>
            <person name="Pitluck S."/>
            <person name="Pritham E.J."/>
            <person name="Rechtsteiner A."/>
            <person name="Rho M."/>
            <person name="Rogozin I.B."/>
            <person name="Sakarya O."/>
            <person name="Salamov A."/>
            <person name="Schaack S."/>
            <person name="Shapiro H."/>
            <person name="Shiga Y."/>
            <person name="Skalitzky C."/>
            <person name="Smith Z."/>
            <person name="Souvorov A."/>
            <person name="Sung W."/>
            <person name="Tang Z."/>
            <person name="Tsuchiya D."/>
            <person name="Tu H."/>
            <person name="Vos H."/>
            <person name="Wang M."/>
            <person name="Wolf Y.I."/>
            <person name="Yamagata H."/>
            <person name="Yamada T."/>
            <person name="Ye Y."/>
            <person name="Shaw J.R."/>
            <person name="Andrews J."/>
            <person name="Crease T.J."/>
            <person name="Tang H."/>
            <person name="Lucas S.M."/>
            <person name="Robertson H.M."/>
            <person name="Bork P."/>
            <person name="Koonin E.V."/>
            <person name="Zdobnov E.M."/>
            <person name="Grigoriev I.V."/>
            <person name="Lynch M."/>
            <person name="Boore J.L."/>
        </authorList>
    </citation>
    <scope>NUCLEOTIDE SEQUENCE [LARGE SCALE GENOMIC DNA]</scope>
</reference>
<proteinExistence type="predicted"/>
<dbReference type="PANTHER" id="PTHR22605">
    <property type="entry name" value="RZ-TYPE DOMAIN-CONTAINING PROTEIN"/>
    <property type="match status" value="1"/>
</dbReference>
<dbReference type="OrthoDB" id="10482004at2759"/>
<organism evidence="2 3">
    <name type="scientific">Daphnia pulex</name>
    <name type="common">Water flea</name>
    <dbReference type="NCBI Taxonomy" id="6669"/>
    <lineage>
        <taxon>Eukaryota</taxon>
        <taxon>Metazoa</taxon>
        <taxon>Ecdysozoa</taxon>
        <taxon>Arthropoda</taxon>
        <taxon>Crustacea</taxon>
        <taxon>Branchiopoda</taxon>
        <taxon>Diplostraca</taxon>
        <taxon>Cladocera</taxon>
        <taxon>Anomopoda</taxon>
        <taxon>Daphniidae</taxon>
        <taxon>Daphnia</taxon>
    </lineage>
</organism>
<dbReference type="PANTHER" id="PTHR22605:SF16">
    <property type="entry name" value="E3 UBIQUITIN-PROTEIN LIGASE RNF213"/>
    <property type="match status" value="1"/>
</dbReference>
<accession>E9GH34</accession>
<dbReference type="InParanoid" id="E9GH34"/>
<gene>
    <name evidence="2" type="ORF">DAPPUDRAFT_102661</name>
</gene>
<dbReference type="Proteomes" id="UP000000305">
    <property type="component" value="Unassembled WGS sequence"/>
</dbReference>
<dbReference type="GO" id="GO:0004842">
    <property type="term" value="F:ubiquitin-protein transferase activity"/>
    <property type="evidence" value="ECO:0007669"/>
    <property type="project" value="InterPro"/>
</dbReference>
<evidence type="ECO:0000313" key="3">
    <source>
        <dbReference type="Proteomes" id="UP000000305"/>
    </source>
</evidence>
<dbReference type="GO" id="GO:0016887">
    <property type="term" value="F:ATP hydrolysis activity"/>
    <property type="evidence" value="ECO:0007669"/>
    <property type="project" value="InterPro"/>
</dbReference>
<dbReference type="EMBL" id="GL732544">
    <property type="protein sequence ID" value="EFX81258.1"/>
    <property type="molecule type" value="Genomic_DNA"/>
</dbReference>
<name>E9GH34_DAPPU</name>
<protein>
    <submittedName>
        <fullName evidence="2">Uncharacterized protein</fullName>
    </submittedName>
</protein>
<dbReference type="InterPro" id="IPR031248">
    <property type="entry name" value="RNF213"/>
</dbReference>
<feature type="coiled-coil region" evidence="1">
    <location>
        <begin position="485"/>
        <end position="547"/>
    </location>
</feature>
<sequence length="1691" mass="192015">MIEEVESADVPKALKPVCGANGIDVSAIASKIETNLKTDLQLQSDAGLLRKMAESLLTATVFIAAPLLKNHILEIIGQDEHLGEWRKPQGRFEPILQISKDIFIFRGTVPIPSLSGSKFEFVHVNINDQKMEYEGQGPLDDRTEELLPDSWNFFVFKPKREPIVGSLWRSLTSKTTFGPTTFLNKSETKKIIASDFYNILFNHTLACVLPDWDGAFELVSDGIQKIRKEIGGDSSDGFRAFLNLRLQNPKLQCFLIPTAMKQTNERFGVLPKMNSSNVPAIFNSGAKVHAGEAVPTMSTRINVDKPASLNNPQPNGVAILFNETIRKIFNQKLTDVTRLASSTPDYLLPIVVPIVETVVNEKLKIPSNFGWDDYRYFAQQAEDSFENFPQPKQEIEDMVLKMTVVLVKSGSFQDVASLKQILLGLAKRKGSIPFLELPNIDDLRAAMSSLPRKFLQNLHSVVKKLGINVEKLLKPYRNGCTRSVVAQLENHFDQLDEILRKIQSRKLPLMELASFHDPQVQDCLKNLGLTERKHVEIRQEVEELRRRHCLYRFLYSRFSRSDVITANHEDNREDDMGNGEDDANVTHLKTTQLFDANEWETFLKNIDSEMSHLTLEEALGSAVPLAMPSAQWLVEMKDCALFMEKVWHPNVKSTQVIYPLCKEDLQVFVREFTARWREMAYTVAGGTASLKQMDEIRRLQPDPDALSLRHLQPPPVEGVAKAYKDFRNLQELRNLIGPFVAALRYFSIKERGPIDGLYDFVDNNLLRNWDSTTLVQIAETGILRLVNEELNIDLERPETRNTMKFVGSLTTTKENRSPLIEWLREKDEKDMEAMGKILQGTLLEAYGQLQTLRTRIAPFLQKQFNTYQELLLEVRNSEDRFAQRLSGRVQPIDCNWITNMLPEIQAAIRASIISPSEDAKEKLAKLRTVVIDTQNESYSIEIRLEPTGSLSMEELKQAFQLLDMTLTDDDGDSQFLICRTRRNVGLIEKLAEVFGLLFASGCITYTFRDRIVIGMADLENNIQLMREQLQSWTKNWKEDEGLPLLALFSRDYLLQLADLIGRNKVEDVLSILRILLPSPSLKMETLVDQLVQRSPRIDDDEDWLSTAQLFQVLRDLHQLIEVVFRERSQEFVLPPFLVSYGRTLQLHFIDKAVVILNVSRELLVGTALAAYISLTRQPIEPSRILFVTTNTGKIEVERFMKLWSVANVAQDFFVIVHMERLSAAAANAVREGVDRVLPENQCKLLLLAQHHHRVQSTKALGARLGLVSDRLIEINFTADQLRQCFSILLPNAVNLHFFTSKFPGCGKSHQVMRKASDLMSLPDYYRICVRTGSVEELLASLTKIENLSSQSRKRAVFLHLDVAHSVSLEFNDILLSLLIHGALYDPKKAKLGYWTISPQTIIALEFASPLGANEFPVISYLGEHHVCECRKSFFTYDLPVMPRILGQQITVNRSNALVAAGKFLQLKEAGLEGLRVWDDLPETITVDPLPEDVTFDLLVAAFQHSENRNAPNFSALNAMASFLYRHISAMMKCMWFNSTAVHLFESKDLAQLFKLNVFNMLLKVANDSIARCWSIVNQGRKLAEMDWINRQRAMILLGVDEEGLFTGMNIVGRDSGALQKMFDARLLPILELQCLRFQELRGFRNLIETTQGAEVILNAMRSLLLLDGTAVSALKVYQLDSHPKNTPASRR</sequence>
<dbReference type="HOGENOM" id="CLU_241181_0_0_1"/>
<dbReference type="PhylomeDB" id="E9GH34"/>
<dbReference type="KEGG" id="dpx:DAPPUDRAFT_102661"/>